<dbReference type="PANTHER" id="PTHR33164:SF99">
    <property type="entry name" value="MARR FAMILY REGULATORY PROTEIN"/>
    <property type="match status" value="1"/>
</dbReference>
<gene>
    <name evidence="2" type="ORF">GCM10009727_25610</name>
</gene>
<dbReference type="SMART" id="SM00347">
    <property type="entry name" value="HTH_MARR"/>
    <property type="match status" value="1"/>
</dbReference>
<dbReference type="Gene3D" id="1.10.10.10">
    <property type="entry name" value="Winged helix-like DNA-binding domain superfamily/Winged helix DNA-binding domain"/>
    <property type="match status" value="1"/>
</dbReference>
<dbReference type="SUPFAM" id="SSF46785">
    <property type="entry name" value="Winged helix' DNA-binding domain"/>
    <property type="match status" value="1"/>
</dbReference>
<dbReference type="EMBL" id="BAAAMR010000018">
    <property type="protein sequence ID" value="GAA2132650.1"/>
    <property type="molecule type" value="Genomic_DNA"/>
</dbReference>
<dbReference type="PROSITE" id="PS50995">
    <property type="entry name" value="HTH_MARR_2"/>
    <property type="match status" value="1"/>
</dbReference>
<comment type="caution">
    <text evidence="2">The sequence shown here is derived from an EMBL/GenBank/DDBJ whole genome shotgun (WGS) entry which is preliminary data.</text>
</comment>
<evidence type="ECO:0000313" key="3">
    <source>
        <dbReference type="Proteomes" id="UP001501020"/>
    </source>
</evidence>
<keyword evidence="3" id="KW-1185">Reference proteome</keyword>
<accession>A0ABP5KNQ8</accession>
<evidence type="ECO:0000313" key="2">
    <source>
        <dbReference type="EMBL" id="GAA2132650.1"/>
    </source>
</evidence>
<dbReference type="RefSeq" id="WP_344265422.1">
    <property type="nucleotide sequence ID" value="NZ_BAAAMR010000018.1"/>
</dbReference>
<protein>
    <submittedName>
        <fullName evidence="2">MarR family winged helix-turn-helix transcriptional regulator</fullName>
    </submittedName>
</protein>
<dbReference type="InterPro" id="IPR039422">
    <property type="entry name" value="MarR/SlyA-like"/>
</dbReference>
<organism evidence="2 3">
    <name type="scientific">Actinomadura napierensis</name>
    <dbReference type="NCBI Taxonomy" id="267854"/>
    <lineage>
        <taxon>Bacteria</taxon>
        <taxon>Bacillati</taxon>
        <taxon>Actinomycetota</taxon>
        <taxon>Actinomycetes</taxon>
        <taxon>Streptosporangiales</taxon>
        <taxon>Thermomonosporaceae</taxon>
        <taxon>Actinomadura</taxon>
    </lineage>
</organism>
<dbReference type="InterPro" id="IPR036390">
    <property type="entry name" value="WH_DNA-bd_sf"/>
</dbReference>
<sequence length="159" mass="17623">MSSAPPDPPGFELPLRLLLAFQVIIDELHAELAREGHAAMRPMHGFVFQAIGPDGTTAVELGRRLGVSKQAAGKMVESLERAGYVERTSDPADARRKIVRLTAHGVDALARSARIFDRIRGDWVRRLGSERVRGLEETLRAMTPQDLWRLDVPGWFGTS</sequence>
<dbReference type="Proteomes" id="UP001501020">
    <property type="component" value="Unassembled WGS sequence"/>
</dbReference>
<dbReference type="InterPro" id="IPR036388">
    <property type="entry name" value="WH-like_DNA-bd_sf"/>
</dbReference>
<dbReference type="Pfam" id="PF12802">
    <property type="entry name" value="MarR_2"/>
    <property type="match status" value="1"/>
</dbReference>
<dbReference type="PANTHER" id="PTHR33164">
    <property type="entry name" value="TRANSCRIPTIONAL REGULATOR, MARR FAMILY"/>
    <property type="match status" value="1"/>
</dbReference>
<reference evidence="3" key="1">
    <citation type="journal article" date="2019" name="Int. J. Syst. Evol. Microbiol.">
        <title>The Global Catalogue of Microorganisms (GCM) 10K type strain sequencing project: providing services to taxonomists for standard genome sequencing and annotation.</title>
        <authorList>
            <consortium name="The Broad Institute Genomics Platform"/>
            <consortium name="The Broad Institute Genome Sequencing Center for Infectious Disease"/>
            <person name="Wu L."/>
            <person name="Ma J."/>
        </authorList>
    </citation>
    <scope>NUCLEOTIDE SEQUENCE [LARGE SCALE GENOMIC DNA]</scope>
    <source>
        <strain evidence="3">JCM 13850</strain>
    </source>
</reference>
<proteinExistence type="predicted"/>
<dbReference type="InterPro" id="IPR000835">
    <property type="entry name" value="HTH_MarR-typ"/>
</dbReference>
<evidence type="ECO:0000259" key="1">
    <source>
        <dbReference type="PROSITE" id="PS50995"/>
    </source>
</evidence>
<name>A0ABP5KNQ8_9ACTN</name>
<feature type="domain" description="HTH marR-type" evidence="1">
    <location>
        <begin position="10"/>
        <end position="144"/>
    </location>
</feature>
<dbReference type="PRINTS" id="PR00598">
    <property type="entry name" value="HTHMARR"/>
</dbReference>